<evidence type="ECO:0000259" key="4">
    <source>
        <dbReference type="PROSITE" id="PS50995"/>
    </source>
</evidence>
<dbReference type="InterPro" id="IPR000835">
    <property type="entry name" value="HTH_MarR-typ"/>
</dbReference>
<dbReference type="PRINTS" id="PR00598">
    <property type="entry name" value="HTHMARR"/>
</dbReference>
<dbReference type="PANTHER" id="PTHR42756">
    <property type="entry name" value="TRANSCRIPTIONAL REGULATOR, MARR"/>
    <property type="match status" value="1"/>
</dbReference>
<dbReference type="SUPFAM" id="SSF46785">
    <property type="entry name" value="Winged helix' DNA-binding domain"/>
    <property type="match status" value="1"/>
</dbReference>
<protein>
    <submittedName>
        <fullName evidence="5">MarR family transcriptional regulator</fullName>
    </submittedName>
</protein>
<dbReference type="Proteomes" id="UP000077355">
    <property type="component" value="Unassembled WGS sequence"/>
</dbReference>
<gene>
    <name evidence="5" type="ORF">PBAT_06265</name>
</gene>
<dbReference type="Gene3D" id="1.10.10.10">
    <property type="entry name" value="Winged helix-like DNA-binding domain superfamily/Winged helix DNA-binding domain"/>
    <property type="match status" value="1"/>
</dbReference>
<evidence type="ECO:0000313" key="6">
    <source>
        <dbReference type="Proteomes" id="UP000077355"/>
    </source>
</evidence>
<evidence type="ECO:0000313" key="5">
    <source>
        <dbReference type="EMBL" id="OAB47307.1"/>
    </source>
</evidence>
<keyword evidence="6" id="KW-1185">Reference proteome</keyword>
<dbReference type="OrthoDB" id="166070at2"/>
<dbReference type="PROSITE" id="PS50995">
    <property type="entry name" value="HTH_MARR_2"/>
    <property type="match status" value="1"/>
</dbReference>
<keyword evidence="2" id="KW-0238">DNA-binding</keyword>
<name>A0A168Q246_9BACL</name>
<dbReference type="AlphaFoldDB" id="A0A168Q246"/>
<accession>A0A168Q246</accession>
<sequence length="145" mass="16746">MGQTDIFKLIRSGELFTNEAIIRWMKSFDYNIGISPVLVLTELKLRGTQKHTTLSKKLGYSPGAITSIADRLIKLGLAEREYNENDRRNVFLSITDKGLEVQKEAQQKGLELHVELFKVLSEEEVQQFINIYDKLLKNFDNNDRL</sequence>
<dbReference type="PANTHER" id="PTHR42756:SF1">
    <property type="entry name" value="TRANSCRIPTIONAL REPRESSOR OF EMRAB OPERON"/>
    <property type="match status" value="1"/>
</dbReference>
<evidence type="ECO:0000256" key="3">
    <source>
        <dbReference type="ARBA" id="ARBA00023163"/>
    </source>
</evidence>
<keyword evidence="1" id="KW-0805">Transcription regulation</keyword>
<keyword evidence="3" id="KW-0804">Transcription</keyword>
<dbReference type="InterPro" id="IPR036390">
    <property type="entry name" value="WH_DNA-bd_sf"/>
</dbReference>
<reference evidence="5 6" key="1">
    <citation type="submission" date="2016-03" db="EMBL/GenBank/DDBJ databases">
        <title>Draft genome sequence of Paenibacillus antarcticus CECT 5836.</title>
        <authorList>
            <person name="Shin S.-K."/>
            <person name="Yi H."/>
        </authorList>
    </citation>
    <scope>NUCLEOTIDE SEQUENCE [LARGE SCALE GENOMIC DNA]</scope>
    <source>
        <strain evidence="5 6">CECT 5836</strain>
    </source>
</reference>
<dbReference type="Pfam" id="PF01047">
    <property type="entry name" value="MarR"/>
    <property type="match status" value="1"/>
</dbReference>
<dbReference type="SMART" id="SM00347">
    <property type="entry name" value="HTH_MARR"/>
    <property type="match status" value="1"/>
</dbReference>
<dbReference type="InterPro" id="IPR036388">
    <property type="entry name" value="WH-like_DNA-bd_sf"/>
</dbReference>
<comment type="caution">
    <text evidence="5">The sequence shown here is derived from an EMBL/GenBank/DDBJ whole genome shotgun (WGS) entry which is preliminary data.</text>
</comment>
<feature type="domain" description="HTH marR-type" evidence="4">
    <location>
        <begin position="3"/>
        <end position="137"/>
    </location>
</feature>
<evidence type="ECO:0000256" key="2">
    <source>
        <dbReference type="ARBA" id="ARBA00023125"/>
    </source>
</evidence>
<organism evidence="5 6">
    <name type="scientific">Paenibacillus antarcticus</name>
    <dbReference type="NCBI Taxonomy" id="253703"/>
    <lineage>
        <taxon>Bacteria</taxon>
        <taxon>Bacillati</taxon>
        <taxon>Bacillota</taxon>
        <taxon>Bacilli</taxon>
        <taxon>Bacillales</taxon>
        <taxon>Paenibacillaceae</taxon>
        <taxon>Paenibacillus</taxon>
    </lineage>
</organism>
<dbReference type="RefSeq" id="WP_068647647.1">
    <property type="nucleotide sequence ID" value="NZ_CP043611.1"/>
</dbReference>
<proteinExistence type="predicted"/>
<dbReference type="GO" id="GO:0003677">
    <property type="term" value="F:DNA binding"/>
    <property type="evidence" value="ECO:0007669"/>
    <property type="project" value="UniProtKB-KW"/>
</dbReference>
<evidence type="ECO:0000256" key="1">
    <source>
        <dbReference type="ARBA" id="ARBA00023015"/>
    </source>
</evidence>
<dbReference type="EMBL" id="LVJI01000007">
    <property type="protein sequence ID" value="OAB47307.1"/>
    <property type="molecule type" value="Genomic_DNA"/>
</dbReference>
<dbReference type="GO" id="GO:0003700">
    <property type="term" value="F:DNA-binding transcription factor activity"/>
    <property type="evidence" value="ECO:0007669"/>
    <property type="project" value="InterPro"/>
</dbReference>